<dbReference type="InterPro" id="IPR027417">
    <property type="entry name" value="P-loop_NTPase"/>
</dbReference>
<dbReference type="InterPro" id="IPR011545">
    <property type="entry name" value="DEAD/DEAH_box_helicase_dom"/>
</dbReference>
<sequence>MSSTLPTLGQVLDEVWAKSVDRTGRSGHAERLTEHSSATWAAARTVADRIGPAGVLADWPSFWALVALAALLHDAGKVAEGFQRQVKLPGHRWGERHEVLSLAYVDLLVGGLPPDDRALVAAGVGLHHRWLRSADGSGALLDLYPASAAWERKFGHDPDPPPGQPAGQVPLRRHRAVLAWYADQLGVPVPADGGRRLWQRARDQFAGLRAAWEEPVDAIRGLIGVLLQGAVTLADHSASAHVALQTHLPLPGNYLSGLAYPPYPHQRQAAETDGHLLLIAPTGSGKTEAGLAWASRQLPAMPGRPRVVWVLPYRASIDAAASRFRQDLQPAPEETTADIGVLHGSAALSVLADAVGEDCAPTASDASRANSRAGAMRLFAQRFRVATAYQLLVGAIAGPRYASVLLEQANSLVVLDELHAYDPQTFGRLCACMRLWETLGTRVAVVSATLAPPMVTLIQETLRHPVALHRAPAGTAPDRHRLVLDELPLTAPASLEVFRSWLTEGYSVLLVANTVATAQALYTALAPTARAAAHEADRDTAALLLHSRFRARDRSTIERRLLARHGERRPGQPARRGGLVVATQAVEVSLRLDFDRGATELAPIEAVAQRAGRVNRLGRHPQGPVPYRVHRGESPHPYQPESLDAAWSALAAAPDPVMSEQSIEHWLTLAYQTDWGRQWDEQARHSRDAFASTFLTFTEPFNDREEFLDGLRESFDTVEVLLQDDKPEYERLTTGRDGHALLGAGLLIPIRYRQWRALGSTGTVGRNHRIPLIDAPYSGETGLDLSPTIRKAATVPRPVDTIL</sequence>
<dbReference type="InterPro" id="IPR038257">
    <property type="entry name" value="CRISPR-assoc_Cas3_HD_sf"/>
</dbReference>
<dbReference type="Pfam" id="PF00270">
    <property type="entry name" value="DEAD"/>
    <property type="match status" value="1"/>
</dbReference>
<keyword evidence="7" id="KW-0347">Helicase</keyword>
<dbReference type="InterPro" id="IPR006674">
    <property type="entry name" value="HD_domain"/>
</dbReference>
<dbReference type="InterPro" id="IPR006483">
    <property type="entry name" value="CRISPR-assoc_Cas3_HD"/>
</dbReference>
<evidence type="ECO:0000256" key="7">
    <source>
        <dbReference type="ARBA" id="ARBA00022806"/>
    </source>
</evidence>
<comment type="similarity">
    <text evidence="2">In the central section; belongs to the CRISPR-associated helicase Cas3 family.</text>
</comment>
<dbReference type="InterPro" id="IPR006474">
    <property type="entry name" value="Helicase_Cas3_CRISPR-ass_core"/>
</dbReference>
<evidence type="ECO:0000313" key="12">
    <source>
        <dbReference type="EMBL" id="MBO4161452.1"/>
    </source>
</evidence>
<accession>A0ABS3V755</accession>
<feature type="region of interest" description="Disordered" evidence="10">
    <location>
        <begin position="616"/>
        <end position="635"/>
    </location>
</feature>
<dbReference type="CDD" id="cd09641">
    <property type="entry name" value="Cas3''_I"/>
    <property type="match status" value="1"/>
</dbReference>
<evidence type="ECO:0000256" key="1">
    <source>
        <dbReference type="ARBA" id="ARBA00006847"/>
    </source>
</evidence>
<dbReference type="NCBIfam" id="TIGR01587">
    <property type="entry name" value="cas3_core"/>
    <property type="match status" value="1"/>
</dbReference>
<evidence type="ECO:0000256" key="3">
    <source>
        <dbReference type="ARBA" id="ARBA00022722"/>
    </source>
</evidence>
<dbReference type="InterPro" id="IPR014001">
    <property type="entry name" value="Helicase_ATP-bd"/>
</dbReference>
<evidence type="ECO:0000256" key="10">
    <source>
        <dbReference type="SAM" id="MobiDB-lite"/>
    </source>
</evidence>
<keyword evidence="9" id="KW-0051">Antiviral defense</keyword>
<comment type="similarity">
    <text evidence="1">In the N-terminal section; belongs to the CRISPR-associated nuclease Cas3-HD family.</text>
</comment>
<evidence type="ECO:0000256" key="5">
    <source>
        <dbReference type="ARBA" id="ARBA00022741"/>
    </source>
</evidence>
<protein>
    <submittedName>
        <fullName evidence="12">CRISPR-associated helicase Cas3</fullName>
    </submittedName>
</protein>
<organism evidence="12 13">
    <name type="scientific">Micromonospora antibiotica</name>
    <dbReference type="NCBI Taxonomy" id="2807623"/>
    <lineage>
        <taxon>Bacteria</taxon>
        <taxon>Bacillati</taxon>
        <taxon>Actinomycetota</taxon>
        <taxon>Actinomycetes</taxon>
        <taxon>Micromonosporales</taxon>
        <taxon>Micromonosporaceae</taxon>
        <taxon>Micromonospora</taxon>
    </lineage>
</organism>
<dbReference type="SUPFAM" id="SSF109604">
    <property type="entry name" value="HD-domain/PDEase-like"/>
    <property type="match status" value="1"/>
</dbReference>
<comment type="caution">
    <text evidence="12">The sequence shown here is derived from an EMBL/GenBank/DDBJ whole genome shotgun (WGS) entry which is preliminary data.</text>
</comment>
<dbReference type="CDD" id="cd17930">
    <property type="entry name" value="DEXHc_cas3"/>
    <property type="match status" value="1"/>
</dbReference>
<gene>
    <name evidence="12" type="primary">cas3</name>
    <name evidence="12" type="ORF">JQN83_11605</name>
</gene>
<dbReference type="Gene3D" id="3.40.50.300">
    <property type="entry name" value="P-loop containing nucleotide triphosphate hydrolases"/>
    <property type="match status" value="2"/>
</dbReference>
<dbReference type="PROSITE" id="PS51643">
    <property type="entry name" value="HD_CAS3"/>
    <property type="match status" value="1"/>
</dbReference>
<dbReference type="EMBL" id="JAGFWR010000004">
    <property type="protein sequence ID" value="MBO4161452.1"/>
    <property type="molecule type" value="Genomic_DNA"/>
</dbReference>
<keyword evidence="5" id="KW-0547">Nucleotide-binding</keyword>
<evidence type="ECO:0000259" key="11">
    <source>
        <dbReference type="PROSITE" id="PS51643"/>
    </source>
</evidence>
<dbReference type="Pfam" id="PF22590">
    <property type="entry name" value="Cas3-like_C_2"/>
    <property type="match status" value="1"/>
</dbReference>
<evidence type="ECO:0000256" key="8">
    <source>
        <dbReference type="ARBA" id="ARBA00022840"/>
    </source>
</evidence>
<proteinExistence type="inferred from homology"/>
<keyword evidence="6" id="KW-0378">Hydrolase</keyword>
<keyword evidence="13" id="KW-1185">Reference proteome</keyword>
<keyword evidence="8" id="KW-0067">ATP-binding</keyword>
<reference evidence="12 13" key="1">
    <citation type="submission" date="2021-03" db="EMBL/GenBank/DDBJ databases">
        <authorList>
            <person name="Lee D.-H."/>
        </authorList>
    </citation>
    <scope>NUCLEOTIDE SEQUENCE [LARGE SCALE GENOMIC DNA]</scope>
    <source>
        <strain evidence="12 13">MMS20-R2-23</strain>
    </source>
</reference>
<evidence type="ECO:0000256" key="2">
    <source>
        <dbReference type="ARBA" id="ARBA00009046"/>
    </source>
</evidence>
<dbReference type="Pfam" id="PF01966">
    <property type="entry name" value="HD"/>
    <property type="match status" value="1"/>
</dbReference>
<dbReference type="RefSeq" id="WP_208567097.1">
    <property type="nucleotide sequence ID" value="NZ_JAGFWR010000004.1"/>
</dbReference>
<dbReference type="PANTHER" id="PTHR47959:SF16">
    <property type="entry name" value="CRISPR-ASSOCIATED NUCLEASE_HELICASE CAS3-RELATED"/>
    <property type="match status" value="1"/>
</dbReference>
<dbReference type="SUPFAM" id="SSF52540">
    <property type="entry name" value="P-loop containing nucleoside triphosphate hydrolases"/>
    <property type="match status" value="1"/>
</dbReference>
<dbReference type="Proteomes" id="UP000671399">
    <property type="component" value="Unassembled WGS sequence"/>
</dbReference>
<evidence type="ECO:0000256" key="4">
    <source>
        <dbReference type="ARBA" id="ARBA00022723"/>
    </source>
</evidence>
<dbReference type="InterPro" id="IPR050079">
    <property type="entry name" value="DEAD_box_RNA_helicase"/>
</dbReference>
<keyword evidence="3" id="KW-0540">Nuclease</keyword>
<dbReference type="NCBIfam" id="TIGR01596">
    <property type="entry name" value="cas3_HD"/>
    <property type="match status" value="1"/>
</dbReference>
<dbReference type="SMART" id="SM00487">
    <property type="entry name" value="DEXDc"/>
    <property type="match status" value="1"/>
</dbReference>
<name>A0ABS3V755_9ACTN</name>
<evidence type="ECO:0000313" key="13">
    <source>
        <dbReference type="Proteomes" id="UP000671399"/>
    </source>
</evidence>
<dbReference type="PANTHER" id="PTHR47959">
    <property type="entry name" value="ATP-DEPENDENT RNA HELICASE RHLE-RELATED"/>
    <property type="match status" value="1"/>
</dbReference>
<dbReference type="Gene3D" id="1.10.3210.30">
    <property type="match status" value="1"/>
</dbReference>
<evidence type="ECO:0000256" key="9">
    <source>
        <dbReference type="ARBA" id="ARBA00023118"/>
    </source>
</evidence>
<dbReference type="InterPro" id="IPR054712">
    <property type="entry name" value="Cas3-like_dom"/>
</dbReference>
<evidence type="ECO:0000256" key="6">
    <source>
        <dbReference type="ARBA" id="ARBA00022801"/>
    </source>
</evidence>
<feature type="domain" description="HD Cas3-type" evidence="11">
    <location>
        <begin position="25"/>
        <end position="237"/>
    </location>
</feature>
<keyword evidence="4" id="KW-0479">Metal-binding</keyword>